<comment type="caution">
    <text evidence="1">The sequence shown here is derived from an EMBL/GenBank/DDBJ whole genome shotgun (WGS) entry which is preliminary data.</text>
</comment>
<protein>
    <submittedName>
        <fullName evidence="1">Uncharacterized protein</fullName>
    </submittedName>
</protein>
<evidence type="ECO:0000313" key="1">
    <source>
        <dbReference type="EMBL" id="KAA1258372.1"/>
    </source>
</evidence>
<sequence>MACVPAASMPRPPILRRPSMIGVPAGSYQRAGIVPNVGDGIHAVAAVGFAAASPVSRPAWRASCPVCGGILPPKKNRSPSATSAL</sequence>
<dbReference type="EMBL" id="VRLW01000001">
    <property type="protein sequence ID" value="KAA1258372.1"/>
    <property type="molecule type" value="Genomic_DNA"/>
</dbReference>
<reference evidence="1 2" key="1">
    <citation type="submission" date="2019-08" db="EMBL/GenBank/DDBJ databases">
        <title>Deep-cultivation of Planctomycetes and their phenomic and genomic characterization uncovers novel biology.</title>
        <authorList>
            <person name="Wiegand S."/>
            <person name="Jogler M."/>
            <person name="Boedeker C."/>
            <person name="Pinto D."/>
            <person name="Vollmers J."/>
            <person name="Rivas-Marin E."/>
            <person name="Kohn T."/>
            <person name="Peeters S.H."/>
            <person name="Heuer A."/>
            <person name="Rast P."/>
            <person name="Oberbeckmann S."/>
            <person name="Bunk B."/>
            <person name="Jeske O."/>
            <person name="Meyerdierks A."/>
            <person name="Storesund J.E."/>
            <person name="Kallscheuer N."/>
            <person name="Luecker S."/>
            <person name="Lage O.M."/>
            <person name="Pohl T."/>
            <person name="Merkel B.J."/>
            <person name="Hornburger P."/>
            <person name="Mueller R.-W."/>
            <person name="Bruemmer F."/>
            <person name="Labrenz M."/>
            <person name="Spormann A.M."/>
            <person name="Op Den Camp H."/>
            <person name="Overmann J."/>
            <person name="Amann R."/>
            <person name="Jetten M.S.M."/>
            <person name="Mascher T."/>
            <person name="Medema M.H."/>
            <person name="Devos D.P."/>
            <person name="Kaster A.-K."/>
            <person name="Ovreas L."/>
            <person name="Rohde M."/>
            <person name="Galperin M.Y."/>
            <person name="Jogler C."/>
        </authorList>
    </citation>
    <scope>NUCLEOTIDE SEQUENCE [LARGE SCALE GENOMIC DNA]</scope>
    <source>
        <strain evidence="1 2">LF1</strain>
    </source>
</reference>
<organism evidence="1 2">
    <name type="scientific">Rubripirellula obstinata</name>
    <dbReference type="NCBI Taxonomy" id="406547"/>
    <lineage>
        <taxon>Bacteria</taxon>
        <taxon>Pseudomonadati</taxon>
        <taxon>Planctomycetota</taxon>
        <taxon>Planctomycetia</taxon>
        <taxon>Pirellulales</taxon>
        <taxon>Pirellulaceae</taxon>
        <taxon>Rubripirellula</taxon>
    </lineage>
</organism>
<proteinExistence type="predicted"/>
<dbReference type="Proteomes" id="UP000322699">
    <property type="component" value="Unassembled WGS sequence"/>
</dbReference>
<name>A0A5B1CDU7_9BACT</name>
<accession>A0A5B1CDU7</accession>
<gene>
    <name evidence="1" type="ORF">LF1_08910</name>
</gene>
<dbReference type="AlphaFoldDB" id="A0A5B1CDU7"/>
<keyword evidence="2" id="KW-1185">Reference proteome</keyword>
<evidence type="ECO:0000313" key="2">
    <source>
        <dbReference type="Proteomes" id="UP000322699"/>
    </source>
</evidence>